<dbReference type="EMBL" id="JADNYJ010000006">
    <property type="protein sequence ID" value="KAF8910654.1"/>
    <property type="molecule type" value="Genomic_DNA"/>
</dbReference>
<dbReference type="AlphaFoldDB" id="A0A9P5P0K7"/>
<accession>A0A9P5P0K7</accession>
<proteinExistence type="predicted"/>
<protein>
    <submittedName>
        <fullName evidence="1">Uncharacterized protein</fullName>
    </submittedName>
</protein>
<dbReference type="Proteomes" id="UP000724874">
    <property type="component" value="Unassembled WGS sequence"/>
</dbReference>
<organism evidence="1 2">
    <name type="scientific">Gymnopilus junonius</name>
    <name type="common">Spectacular rustgill mushroom</name>
    <name type="synonym">Gymnopilus spectabilis subsp. junonius</name>
    <dbReference type="NCBI Taxonomy" id="109634"/>
    <lineage>
        <taxon>Eukaryota</taxon>
        <taxon>Fungi</taxon>
        <taxon>Dikarya</taxon>
        <taxon>Basidiomycota</taxon>
        <taxon>Agaricomycotina</taxon>
        <taxon>Agaricomycetes</taxon>
        <taxon>Agaricomycetidae</taxon>
        <taxon>Agaricales</taxon>
        <taxon>Agaricineae</taxon>
        <taxon>Hymenogastraceae</taxon>
        <taxon>Gymnopilus</taxon>
    </lineage>
</organism>
<evidence type="ECO:0000313" key="2">
    <source>
        <dbReference type="Proteomes" id="UP000724874"/>
    </source>
</evidence>
<evidence type="ECO:0000313" key="1">
    <source>
        <dbReference type="EMBL" id="KAF8910654.1"/>
    </source>
</evidence>
<keyword evidence="2" id="KW-1185">Reference proteome</keyword>
<reference evidence="1" key="1">
    <citation type="submission" date="2020-11" db="EMBL/GenBank/DDBJ databases">
        <authorList>
            <consortium name="DOE Joint Genome Institute"/>
            <person name="Ahrendt S."/>
            <person name="Riley R."/>
            <person name="Andreopoulos W."/>
            <person name="LaButti K."/>
            <person name="Pangilinan J."/>
            <person name="Ruiz-duenas F.J."/>
            <person name="Barrasa J.M."/>
            <person name="Sanchez-Garcia M."/>
            <person name="Camarero S."/>
            <person name="Miyauchi S."/>
            <person name="Serrano A."/>
            <person name="Linde D."/>
            <person name="Babiker R."/>
            <person name="Drula E."/>
            <person name="Ayuso-Fernandez I."/>
            <person name="Pacheco R."/>
            <person name="Padilla G."/>
            <person name="Ferreira P."/>
            <person name="Barriuso J."/>
            <person name="Kellner H."/>
            <person name="Castanera R."/>
            <person name="Alfaro M."/>
            <person name="Ramirez L."/>
            <person name="Pisabarro A.G."/>
            <person name="Kuo A."/>
            <person name="Tritt A."/>
            <person name="Lipzen A."/>
            <person name="He G."/>
            <person name="Yan M."/>
            <person name="Ng V."/>
            <person name="Cullen D."/>
            <person name="Martin F."/>
            <person name="Rosso M.-N."/>
            <person name="Henrissat B."/>
            <person name="Hibbett D."/>
            <person name="Martinez A.T."/>
            <person name="Grigoriev I.V."/>
        </authorList>
    </citation>
    <scope>NUCLEOTIDE SEQUENCE</scope>
    <source>
        <strain evidence="1">AH 44721</strain>
    </source>
</reference>
<sequence>MPEARRCLQLSPQFSGAFNYLMSPSVRNPPKVHDRLLTCCIQTRDLSNLFILIFQARVLQGRRR</sequence>
<gene>
    <name evidence="1" type="ORF">CPB84DRAFT_1764277</name>
</gene>
<name>A0A9P5P0K7_GYMJU</name>
<comment type="caution">
    <text evidence="1">The sequence shown here is derived from an EMBL/GenBank/DDBJ whole genome shotgun (WGS) entry which is preliminary data.</text>
</comment>